<dbReference type="GO" id="GO:0004853">
    <property type="term" value="F:uroporphyrinogen decarboxylase activity"/>
    <property type="evidence" value="ECO:0007669"/>
    <property type="project" value="InterPro"/>
</dbReference>
<name>A0A949TPT3_9CLOT</name>
<dbReference type="InterPro" id="IPR000257">
    <property type="entry name" value="Uroporphyrinogen_deCOase"/>
</dbReference>
<reference evidence="2" key="1">
    <citation type="submission" date="2020-12" db="EMBL/GenBank/DDBJ databases">
        <title>Clostridium thailandense sp. nov., a novel acetogenic bacterium isolated from peat land soil in Thailand.</title>
        <authorList>
            <person name="Chaikitkaew S."/>
            <person name="Birkeland N.K."/>
        </authorList>
    </citation>
    <scope>NUCLEOTIDE SEQUENCE</scope>
    <source>
        <strain evidence="2">PL3</strain>
    </source>
</reference>
<keyword evidence="3" id="KW-1185">Reference proteome</keyword>
<accession>A0A949TPT3</accession>
<dbReference type="AlphaFoldDB" id="A0A949TPT3"/>
<dbReference type="PANTHER" id="PTHR47099:SF1">
    <property type="entry name" value="METHYLCOBAMIDE:COM METHYLTRANSFERASE MTBA"/>
    <property type="match status" value="1"/>
</dbReference>
<proteinExistence type="predicted"/>
<dbReference type="GO" id="GO:0006779">
    <property type="term" value="P:porphyrin-containing compound biosynthetic process"/>
    <property type="evidence" value="ECO:0007669"/>
    <property type="project" value="InterPro"/>
</dbReference>
<protein>
    <submittedName>
        <fullName evidence="2">Uroporphyrinogen-III decarboxylase</fullName>
    </submittedName>
</protein>
<evidence type="ECO:0000313" key="3">
    <source>
        <dbReference type="Proteomes" id="UP000694308"/>
    </source>
</evidence>
<dbReference type="EMBL" id="JAEEGC010000073">
    <property type="protein sequence ID" value="MBV7274337.1"/>
    <property type="molecule type" value="Genomic_DNA"/>
</dbReference>
<evidence type="ECO:0000313" key="2">
    <source>
        <dbReference type="EMBL" id="MBV7274337.1"/>
    </source>
</evidence>
<organism evidence="2 3">
    <name type="scientific">Clostridium thailandense</name>
    <dbReference type="NCBI Taxonomy" id="2794346"/>
    <lineage>
        <taxon>Bacteria</taxon>
        <taxon>Bacillati</taxon>
        <taxon>Bacillota</taxon>
        <taxon>Clostridia</taxon>
        <taxon>Eubacteriales</taxon>
        <taxon>Clostridiaceae</taxon>
        <taxon>Clostridium</taxon>
    </lineage>
</organism>
<dbReference type="InterPro" id="IPR052024">
    <property type="entry name" value="Methanogen_methyltrans"/>
</dbReference>
<dbReference type="Proteomes" id="UP000694308">
    <property type="component" value="Unassembled WGS sequence"/>
</dbReference>
<comment type="caution">
    <text evidence="2">The sequence shown here is derived from an EMBL/GenBank/DDBJ whole genome shotgun (WGS) entry which is preliminary data.</text>
</comment>
<feature type="domain" description="Uroporphyrinogen decarboxylase (URO-D)" evidence="1">
    <location>
        <begin position="180"/>
        <end position="367"/>
    </location>
</feature>
<sequence length="371" mass="42052">MKTNQELYNERLDRIKTAVALGKPDRVPVLPVGSAFCAQYKGVKLSEFAMNPRMCNKTMLEAYTSLGEIDGVQQQVFYPFVLCPQWFSNIELPGRELGENKLWQMAEAELMTVEDYDVIIEKGYNAFLKEFQANKLDHALDKVIENLAPFTAESIQNFADAGLPVLAPFVYTTPYEYFCGGRSMVRFMKDLYKIPDKVQEAMDAAMVDYMENMRKEIRTFKPLGAWVGGWRSASSFLAPKFWKRFVWPYFKQLVNLAIEEGIIPILHLDSNWERDLEFFKELPKGKCIITPDGSTDIYKIKEVLGDHMCIMGDVTSAMFSVATPDEVYNYSKKLINDLGPSGFILASGCDIPYNAKPENVKAMIAAATGDK</sequence>
<evidence type="ECO:0000259" key="1">
    <source>
        <dbReference type="Pfam" id="PF01208"/>
    </source>
</evidence>
<dbReference type="PANTHER" id="PTHR47099">
    <property type="entry name" value="METHYLCOBAMIDE:COM METHYLTRANSFERASE MTBA"/>
    <property type="match status" value="1"/>
</dbReference>
<dbReference type="Pfam" id="PF01208">
    <property type="entry name" value="URO-D"/>
    <property type="match status" value="1"/>
</dbReference>
<gene>
    <name evidence="2" type="ORF">I6U48_15645</name>
</gene>
<dbReference type="RefSeq" id="WP_218321404.1">
    <property type="nucleotide sequence ID" value="NZ_JAEEGC010000073.1"/>
</dbReference>